<dbReference type="PANTHER" id="PTHR46051:SF1">
    <property type="entry name" value="INOSITOL POLYPHOSPHATE-RELATED PHOSPHATASE DOMAIN-CONTAINING PROTEIN"/>
    <property type="match status" value="1"/>
</dbReference>
<keyword evidence="3 5" id="KW-0727">SH2 domain</keyword>
<evidence type="ECO:0000256" key="4">
    <source>
        <dbReference type="ARBA" id="ARBA00023130"/>
    </source>
</evidence>
<proteinExistence type="predicted"/>
<dbReference type="AlphaFoldDB" id="A0A8C5LLC3"/>
<evidence type="ECO:0000313" key="8">
    <source>
        <dbReference type="Proteomes" id="UP000694569"/>
    </source>
</evidence>
<feature type="domain" description="SH2" evidence="6">
    <location>
        <begin position="87"/>
        <end position="183"/>
    </location>
</feature>
<dbReference type="GO" id="GO:0050776">
    <property type="term" value="P:regulation of immune response"/>
    <property type="evidence" value="ECO:0007669"/>
    <property type="project" value="TreeGrafter"/>
</dbReference>
<dbReference type="GO" id="GO:0045087">
    <property type="term" value="P:innate immune response"/>
    <property type="evidence" value="ECO:0007669"/>
    <property type="project" value="UniProtKB-KW"/>
</dbReference>
<dbReference type="OrthoDB" id="10053436at2759"/>
<name>A0A8C5LLC3_9ANUR</name>
<dbReference type="InterPro" id="IPR036860">
    <property type="entry name" value="SH2_dom_sf"/>
</dbReference>
<organism evidence="7 8">
    <name type="scientific">Leptobrachium leishanense</name>
    <name type="common">Leishan spiny toad</name>
    <dbReference type="NCBI Taxonomy" id="445787"/>
    <lineage>
        <taxon>Eukaryota</taxon>
        <taxon>Metazoa</taxon>
        <taxon>Chordata</taxon>
        <taxon>Craniata</taxon>
        <taxon>Vertebrata</taxon>
        <taxon>Euteleostomi</taxon>
        <taxon>Amphibia</taxon>
        <taxon>Batrachia</taxon>
        <taxon>Anura</taxon>
        <taxon>Pelobatoidea</taxon>
        <taxon>Megophryidae</taxon>
        <taxon>Leptobrachium</taxon>
    </lineage>
</organism>
<keyword evidence="1" id="KW-0399">Innate immunity</keyword>
<evidence type="ECO:0000313" key="7">
    <source>
        <dbReference type="Ensembl" id="ENSLLEP00000001960.1"/>
    </source>
</evidence>
<protein>
    <recommendedName>
        <fullName evidence="6">SH2 domain-containing protein</fullName>
    </recommendedName>
</protein>
<evidence type="ECO:0000256" key="3">
    <source>
        <dbReference type="ARBA" id="ARBA00022999"/>
    </source>
</evidence>
<evidence type="ECO:0000259" key="6">
    <source>
        <dbReference type="PROSITE" id="PS50001"/>
    </source>
</evidence>
<dbReference type="Ensembl" id="ENSLLET00000002046.1">
    <property type="protein sequence ID" value="ENSLLEP00000001960.1"/>
    <property type="gene ID" value="ENSLLEG00000001263.1"/>
</dbReference>
<sequence>MCVRTLHASSFPAVSVHDFVLVRCPFDSPLFGCNKSTFIVACQTSKLLVAGWWLGELCFCTATRIVGVESFNLQIDSHNLLEMEVPFYHGPISKQACEILLMRRGKNGSYLLRDSETIPGVFCLSILSGRLIYTYRIYKTSNGFYRIQTAEGVKEKLFKDIYELVANYEKPNQGVAQCLLHPVKVEITSQCSIDHTGFRTHSEEIEDTYAEVDDREYVHVFPS</sequence>
<dbReference type="GeneTree" id="ENSGT00940000155920"/>
<dbReference type="PROSITE" id="PS50001">
    <property type="entry name" value="SH2"/>
    <property type="match status" value="1"/>
</dbReference>
<dbReference type="PRINTS" id="PR00401">
    <property type="entry name" value="SH2DOMAIN"/>
</dbReference>
<dbReference type="InterPro" id="IPR000980">
    <property type="entry name" value="SH2"/>
</dbReference>
<evidence type="ECO:0000256" key="2">
    <source>
        <dbReference type="ARBA" id="ARBA00022859"/>
    </source>
</evidence>
<dbReference type="Gene3D" id="3.30.505.10">
    <property type="entry name" value="SH2 domain"/>
    <property type="match status" value="1"/>
</dbReference>
<accession>A0A8C5LLC3</accession>
<dbReference type="Proteomes" id="UP000694569">
    <property type="component" value="Unplaced"/>
</dbReference>
<reference evidence="7" key="1">
    <citation type="submission" date="2025-08" db="UniProtKB">
        <authorList>
            <consortium name="Ensembl"/>
        </authorList>
    </citation>
    <scope>IDENTIFICATION</scope>
</reference>
<dbReference type="SMART" id="SM00252">
    <property type="entry name" value="SH2"/>
    <property type="match status" value="1"/>
</dbReference>
<dbReference type="PANTHER" id="PTHR46051">
    <property type="entry name" value="SH2 DOMAIN-CONTAINING PROTEIN"/>
    <property type="match status" value="1"/>
</dbReference>
<keyword evidence="2" id="KW-0391">Immunity</keyword>
<dbReference type="Pfam" id="PF00017">
    <property type="entry name" value="SH2"/>
    <property type="match status" value="1"/>
</dbReference>
<dbReference type="GO" id="GO:0002250">
    <property type="term" value="P:adaptive immune response"/>
    <property type="evidence" value="ECO:0007669"/>
    <property type="project" value="UniProtKB-KW"/>
</dbReference>
<evidence type="ECO:0000256" key="1">
    <source>
        <dbReference type="ARBA" id="ARBA00022588"/>
    </source>
</evidence>
<dbReference type="GO" id="GO:0009966">
    <property type="term" value="P:regulation of signal transduction"/>
    <property type="evidence" value="ECO:0007669"/>
    <property type="project" value="TreeGrafter"/>
</dbReference>
<dbReference type="SUPFAM" id="SSF55550">
    <property type="entry name" value="SH2 domain"/>
    <property type="match status" value="1"/>
</dbReference>
<evidence type="ECO:0000256" key="5">
    <source>
        <dbReference type="PROSITE-ProRule" id="PRU00191"/>
    </source>
</evidence>
<keyword evidence="8" id="KW-1185">Reference proteome</keyword>
<reference evidence="7" key="2">
    <citation type="submission" date="2025-09" db="UniProtKB">
        <authorList>
            <consortium name="Ensembl"/>
        </authorList>
    </citation>
    <scope>IDENTIFICATION</scope>
</reference>
<keyword evidence="4" id="KW-1064">Adaptive immunity</keyword>